<proteinExistence type="predicted"/>
<organism evidence="1 2">
    <name type="scientific">Pleuronectes platessa</name>
    <name type="common">European plaice</name>
    <dbReference type="NCBI Taxonomy" id="8262"/>
    <lineage>
        <taxon>Eukaryota</taxon>
        <taxon>Metazoa</taxon>
        <taxon>Chordata</taxon>
        <taxon>Craniata</taxon>
        <taxon>Vertebrata</taxon>
        <taxon>Euteleostomi</taxon>
        <taxon>Actinopterygii</taxon>
        <taxon>Neopterygii</taxon>
        <taxon>Teleostei</taxon>
        <taxon>Neoteleostei</taxon>
        <taxon>Acanthomorphata</taxon>
        <taxon>Carangaria</taxon>
        <taxon>Pleuronectiformes</taxon>
        <taxon>Pleuronectoidei</taxon>
        <taxon>Pleuronectidae</taxon>
        <taxon>Pleuronectes</taxon>
    </lineage>
</organism>
<evidence type="ECO:0000313" key="2">
    <source>
        <dbReference type="Proteomes" id="UP001153269"/>
    </source>
</evidence>
<reference evidence="1" key="1">
    <citation type="submission" date="2020-03" db="EMBL/GenBank/DDBJ databases">
        <authorList>
            <person name="Weist P."/>
        </authorList>
    </citation>
    <scope>NUCLEOTIDE SEQUENCE</scope>
</reference>
<name>A0A9N7TKR6_PLEPL</name>
<sequence length="108" mass="11805">MESGGGKGKKEKQKPRLWAGARVLSDLHTQLIVEQIVCDALLTPLKNLVLNPCTTPRLNVLDGAVTNGVVPENLVLFRPNFLDIFMSEKDLIDLLRGNARACAVAPEK</sequence>
<comment type="caution">
    <text evidence="1">The sequence shown here is derived from an EMBL/GenBank/DDBJ whole genome shotgun (WGS) entry which is preliminary data.</text>
</comment>
<dbReference type="Proteomes" id="UP001153269">
    <property type="component" value="Unassembled WGS sequence"/>
</dbReference>
<accession>A0A9N7TKR6</accession>
<evidence type="ECO:0000313" key="1">
    <source>
        <dbReference type="EMBL" id="CAB1413669.1"/>
    </source>
</evidence>
<keyword evidence="2" id="KW-1185">Reference proteome</keyword>
<dbReference type="EMBL" id="CADEAL010000064">
    <property type="protein sequence ID" value="CAB1413669.1"/>
    <property type="molecule type" value="Genomic_DNA"/>
</dbReference>
<dbReference type="AlphaFoldDB" id="A0A9N7TKR6"/>
<gene>
    <name evidence="1" type="ORF">PLEPLA_LOCUS1370</name>
</gene>
<protein>
    <submittedName>
        <fullName evidence="1">Uncharacterized protein</fullName>
    </submittedName>
</protein>